<evidence type="ECO:0000256" key="7">
    <source>
        <dbReference type="ARBA" id="ARBA00022679"/>
    </source>
</evidence>
<dbReference type="GO" id="GO:0005886">
    <property type="term" value="C:plasma membrane"/>
    <property type="evidence" value="ECO:0007669"/>
    <property type="project" value="UniProtKB-SubCell"/>
</dbReference>
<dbReference type="Proteomes" id="UP000190341">
    <property type="component" value="Unassembled WGS sequence"/>
</dbReference>
<proteinExistence type="inferred from homology"/>
<comment type="similarity">
    <text evidence="3 15">Belongs to the protein kinase superfamily. KdkA/RfaP family.</text>
</comment>
<evidence type="ECO:0000313" key="16">
    <source>
        <dbReference type="EMBL" id="SKC79268.1"/>
    </source>
</evidence>
<dbReference type="AlphaFoldDB" id="A0A1T5LUL8"/>
<evidence type="ECO:0000256" key="14">
    <source>
        <dbReference type="ARBA" id="ARBA00034417"/>
    </source>
</evidence>
<evidence type="ECO:0000256" key="6">
    <source>
        <dbReference type="ARBA" id="ARBA00022519"/>
    </source>
</evidence>
<keyword evidence="12 15" id="KW-0472">Membrane</keyword>
<reference evidence="16 17" key="1">
    <citation type="submission" date="2017-02" db="EMBL/GenBank/DDBJ databases">
        <authorList>
            <person name="Peterson S.W."/>
        </authorList>
    </citation>
    <scope>NUCLEOTIDE SEQUENCE [LARGE SCALE GENOMIC DNA]</scope>
    <source>
        <strain evidence="16 17">P15</strain>
    </source>
</reference>
<gene>
    <name evidence="15" type="primary">kdkA</name>
    <name evidence="16" type="ORF">SAMN06296058_3055</name>
</gene>
<dbReference type="InterPro" id="IPR022826">
    <property type="entry name" value="KDO_kinase"/>
</dbReference>
<comment type="function">
    <text evidence="15">Catalyzes the ATP-dependent phosphorylation of the 3-deoxy-D-manno-octulosonic acid (Kdo) residue in Kdo-lipid IV(A) at the 4-OH position.</text>
</comment>
<accession>A0A1T5LUL8</accession>
<dbReference type="InterPro" id="IPR011009">
    <property type="entry name" value="Kinase-like_dom_sf"/>
</dbReference>
<keyword evidence="7 15" id="KW-0808">Transferase</keyword>
<dbReference type="STRING" id="428993.SAMN06296058_3055"/>
<evidence type="ECO:0000256" key="15">
    <source>
        <dbReference type="HAMAP-Rule" id="MF_00521"/>
    </source>
</evidence>
<keyword evidence="5 15" id="KW-1003">Cell membrane</keyword>
<dbReference type="UniPathway" id="UPA00958"/>
<evidence type="ECO:0000256" key="5">
    <source>
        <dbReference type="ARBA" id="ARBA00022475"/>
    </source>
</evidence>
<evidence type="ECO:0000256" key="4">
    <source>
        <dbReference type="ARBA" id="ARBA00011988"/>
    </source>
</evidence>
<comment type="subcellular location">
    <subcellularLocation>
        <location evidence="1 15">Cell inner membrane</location>
        <topology evidence="1 15">Peripheral membrane protein</topology>
        <orientation evidence="1 15">Cytoplasmic side</orientation>
    </subcellularLocation>
</comment>
<dbReference type="SUPFAM" id="SSF56112">
    <property type="entry name" value="Protein kinase-like (PK-like)"/>
    <property type="match status" value="1"/>
</dbReference>
<dbReference type="HAMAP" id="MF_00521">
    <property type="entry name" value="KDO_kinase"/>
    <property type="match status" value="1"/>
</dbReference>
<evidence type="ECO:0000256" key="1">
    <source>
        <dbReference type="ARBA" id="ARBA00004515"/>
    </source>
</evidence>
<organism evidence="16 17">
    <name type="scientific">Pseudoxanthomonas indica</name>
    <dbReference type="NCBI Taxonomy" id="428993"/>
    <lineage>
        <taxon>Bacteria</taxon>
        <taxon>Pseudomonadati</taxon>
        <taxon>Pseudomonadota</taxon>
        <taxon>Gammaproteobacteria</taxon>
        <taxon>Lysobacterales</taxon>
        <taxon>Lysobacteraceae</taxon>
        <taxon>Pseudoxanthomonas</taxon>
    </lineage>
</organism>
<keyword evidence="9 15" id="KW-0418">Kinase</keyword>
<dbReference type="GO" id="GO:0009244">
    <property type="term" value="P:lipopolysaccharide core region biosynthetic process"/>
    <property type="evidence" value="ECO:0007669"/>
    <property type="project" value="UniProtKB-UniRule"/>
</dbReference>
<evidence type="ECO:0000256" key="3">
    <source>
        <dbReference type="ARBA" id="ARBA00010327"/>
    </source>
</evidence>
<dbReference type="EC" id="2.7.1.166" evidence="4 15"/>
<dbReference type="GO" id="GO:0005524">
    <property type="term" value="F:ATP binding"/>
    <property type="evidence" value="ECO:0007669"/>
    <property type="project" value="UniProtKB-UniRule"/>
</dbReference>
<dbReference type="GO" id="GO:0016301">
    <property type="term" value="F:kinase activity"/>
    <property type="evidence" value="ECO:0007669"/>
    <property type="project" value="UniProtKB-KW"/>
</dbReference>
<evidence type="ECO:0000256" key="12">
    <source>
        <dbReference type="ARBA" id="ARBA00023136"/>
    </source>
</evidence>
<keyword evidence="10 15" id="KW-0067">ATP-binding</keyword>
<comment type="pathway">
    <text evidence="2 15">Bacterial outer membrane biogenesis; LPS core biosynthesis.</text>
</comment>
<evidence type="ECO:0000256" key="2">
    <source>
        <dbReference type="ARBA" id="ARBA00004713"/>
    </source>
</evidence>
<keyword evidence="8 15" id="KW-0547">Nucleotide-binding</keyword>
<evidence type="ECO:0000256" key="10">
    <source>
        <dbReference type="ARBA" id="ARBA00022840"/>
    </source>
</evidence>
<dbReference type="Gene3D" id="1.10.510.10">
    <property type="entry name" value="Transferase(Phosphotransferase) domain 1"/>
    <property type="match status" value="1"/>
</dbReference>
<evidence type="ECO:0000313" key="17">
    <source>
        <dbReference type="Proteomes" id="UP000190341"/>
    </source>
</evidence>
<name>A0A1T5LUL8_9GAMM</name>
<keyword evidence="6 15" id="KW-0997">Cell inner membrane</keyword>
<dbReference type="Pfam" id="PF06293">
    <property type="entry name" value="Kdo"/>
    <property type="match status" value="1"/>
</dbReference>
<sequence>MVGFDASESLTPFRVGSGYGAILFDRQHMRQANPDWFDPQVWGERAQPVDEGGRGGAWFIEAPSSRCVLRRYLRGGMAARVSRDRYLWHGPNRTRSFVEFRLMRALIARGLPVPRPVAAQYIHEGMFYRAAILMERLEKVTSLAGLAGTGDAPWEASGRLIARFHRAGLDHADLNAHNILFDDTGRGWLIDFDRGKLRIPATAWREENLARLKRSLLKLRGQRSADDVRHDFAQLRRAYDQAWARGV</sequence>
<evidence type="ECO:0000256" key="11">
    <source>
        <dbReference type="ARBA" id="ARBA00022985"/>
    </source>
</evidence>
<feature type="active site" evidence="15">
    <location>
        <position position="173"/>
    </location>
</feature>
<dbReference type="OrthoDB" id="6854449at2"/>
<comment type="catalytic activity">
    <reaction evidence="14 15">
        <text>an alpha-Kdo-(2-&gt;6)-lipid IVA + ATP = a 4-O-phospho-alpha-Kdo-(2-&gt;6)-lipid IVA + ADP + H(+)</text>
        <dbReference type="Rhea" id="RHEA:74271"/>
        <dbReference type="ChEBI" id="CHEBI:15378"/>
        <dbReference type="ChEBI" id="CHEBI:30616"/>
        <dbReference type="ChEBI" id="CHEBI:176428"/>
        <dbReference type="ChEBI" id="CHEBI:193140"/>
        <dbReference type="ChEBI" id="CHEBI:456216"/>
        <dbReference type="EC" id="2.7.1.166"/>
    </reaction>
</comment>
<dbReference type="NCBIfam" id="NF002475">
    <property type="entry name" value="PRK01723.1"/>
    <property type="match status" value="1"/>
</dbReference>
<evidence type="ECO:0000256" key="9">
    <source>
        <dbReference type="ARBA" id="ARBA00022777"/>
    </source>
</evidence>
<keyword evidence="11 15" id="KW-0448">Lipopolysaccharide biosynthesis</keyword>
<evidence type="ECO:0000256" key="13">
    <source>
        <dbReference type="ARBA" id="ARBA00029511"/>
    </source>
</evidence>
<dbReference type="EMBL" id="FUZV01000002">
    <property type="protein sequence ID" value="SKC79268.1"/>
    <property type="molecule type" value="Genomic_DNA"/>
</dbReference>
<dbReference type="RefSeq" id="WP_079725388.1">
    <property type="nucleotide sequence ID" value="NZ_BMCL01000001.1"/>
</dbReference>
<dbReference type="GO" id="GO:0016773">
    <property type="term" value="F:phosphotransferase activity, alcohol group as acceptor"/>
    <property type="evidence" value="ECO:0007669"/>
    <property type="project" value="UniProtKB-UniRule"/>
</dbReference>
<evidence type="ECO:0000256" key="8">
    <source>
        <dbReference type="ARBA" id="ARBA00022741"/>
    </source>
</evidence>
<protein>
    <recommendedName>
        <fullName evidence="13 15">3-deoxy-D-manno-octulosonic acid kinase</fullName>
        <shortName evidence="15">Kdo kinase</shortName>
        <ecNumber evidence="4 15">2.7.1.166</ecNumber>
    </recommendedName>
</protein>
<keyword evidence="17" id="KW-1185">Reference proteome</keyword>